<dbReference type="EMBL" id="BLKZ01000002">
    <property type="protein sequence ID" value="GFG93578.1"/>
    <property type="molecule type" value="Genomic_DNA"/>
</dbReference>
<evidence type="ECO:0000313" key="2">
    <source>
        <dbReference type="EMBL" id="GFG93578.1"/>
    </source>
</evidence>
<keyword evidence="3" id="KW-1185">Reference proteome</keyword>
<dbReference type="RefSeq" id="WP_163719298.1">
    <property type="nucleotide sequence ID" value="NZ_BLKZ01000002.1"/>
</dbReference>
<dbReference type="AlphaFoldDB" id="A0A7I9YY85"/>
<reference evidence="2 3" key="1">
    <citation type="journal article" date="2019" name="Emerg. Microbes Infect.">
        <title>Comprehensive subspecies identification of 175 nontuberculous mycobacteria species based on 7547 genomic profiles.</title>
        <authorList>
            <person name="Matsumoto Y."/>
            <person name="Kinjo T."/>
            <person name="Motooka D."/>
            <person name="Nabeya D."/>
            <person name="Jung N."/>
            <person name="Uechi K."/>
            <person name="Horii T."/>
            <person name="Iida T."/>
            <person name="Fujita J."/>
            <person name="Nakamura S."/>
        </authorList>
    </citation>
    <scope>NUCLEOTIDE SEQUENCE [LARGE SCALE GENOMIC DNA]</scope>
    <source>
        <strain evidence="2 3">JCM 30725</strain>
    </source>
</reference>
<sequence>MSFVVTAPEAVTAAAGNLAGIGSTLQEAATAAAGSTTGIATAAADEVSVAISRLFSSFGAEFQAVNNQAANFHAEFVRLLNGGAAAYVNAELANARQTASALTGQVQTFLNGGGVATAETATGGAYVRLFENTSTNLRALFAAWEAYPFPMLQAVGGNWLRYSQMISYGVRSFIENFPQNLVNLPSAVQTGIQGLINFPFAQYTQQFIGQQVAFAQAFGHTFNQMMNGLWNGLPAFRTGVHTSIQQFFAGDFNASVATLGQATANLLITGFDTSNVVVTTPGDNSVLAIAKPVPLGPLADFFALLDIGGQEAQYLTNLTSVPILKQMSQNLTNVLVVSTTPSIEAEMYIPPTPPNPPTPSIPDFAAGTLSAFFGMPLVLSYAAVGAPFAGLNAFATSLESIQQALWAGNGLGALGALIDLPANTLNGYLNLATTLDVAVPVPTGLLAPLPTEILITLHLPFDGILVPPHPVTATMTFPGWVPPNPPFPPPNPVEITVFGTPFMGLVPLLVNYIPQQVALAIRPTA</sequence>
<evidence type="ECO:0000313" key="3">
    <source>
        <dbReference type="Proteomes" id="UP000465360"/>
    </source>
</evidence>
<proteinExistence type="predicted"/>
<dbReference type="InterPro" id="IPR000084">
    <property type="entry name" value="PE-PGRS_N"/>
</dbReference>
<organism evidence="2 3">
    <name type="scientific">Mycobacterium bourgelatii</name>
    <dbReference type="NCBI Taxonomy" id="1273442"/>
    <lineage>
        <taxon>Bacteria</taxon>
        <taxon>Bacillati</taxon>
        <taxon>Actinomycetota</taxon>
        <taxon>Actinomycetes</taxon>
        <taxon>Mycobacteriales</taxon>
        <taxon>Mycobacteriaceae</taxon>
        <taxon>Mycobacterium</taxon>
    </lineage>
</organism>
<dbReference type="InterPro" id="IPR038332">
    <property type="entry name" value="PPE_sf"/>
</dbReference>
<evidence type="ECO:0000259" key="1">
    <source>
        <dbReference type="Pfam" id="PF00934"/>
    </source>
</evidence>
<gene>
    <name evidence="2" type="primary">PE_9</name>
    <name evidence="2" type="ORF">MBOU_56200</name>
</gene>
<dbReference type="SUPFAM" id="SSF140459">
    <property type="entry name" value="PE/PPE dimer-like"/>
    <property type="match status" value="1"/>
</dbReference>
<comment type="caution">
    <text evidence="2">The sequence shown here is derived from an EMBL/GenBank/DDBJ whole genome shotgun (WGS) entry which is preliminary data.</text>
</comment>
<dbReference type="Pfam" id="PF00934">
    <property type="entry name" value="PE"/>
    <property type="match status" value="1"/>
</dbReference>
<dbReference type="Gene3D" id="1.10.287.850">
    <property type="entry name" value="HP0062-like domain"/>
    <property type="match status" value="1"/>
</dbReference>
<accession>A0A7I9YY85</accession>
<name>A0A7I9YY85_MYCBU</name>
<dbReference type="Proteomes" id="UP000465360">
    <property type="component" value="Unassembled WGS sequence"/>
</dbReference>
<protein>
    <submittedName>
        <fullName evidence="2">PE family protein</fullName>
    </submittedName>
</protein>
<feature type="domain" description="PE" evidence="1">
    <location>
        <begin position="4"/>
        <end position="94"/>
    </location>
</feature>